<evidence type="ECO:0000313" key="3">
    <source>
        <dbReference type="EMBL" id="TMO69290.1"/>
    </source>
</evidence>
<dbReference type="EMBL" id="PNBX01000126">
    <property type="protein sequence ID" value="TMO63012.1"/>
    <property type="molecule type" value="Genomic_DNA"/>
</dbReference>
<dbReference type="PANTHER" id="PTHR40115:SF1">
    <property type="entry name" value="INNER MEMBRANE PROTEIN WITH PEPSY TM HELIX"/>
    <property type="match status" value="1"/>
</dbReference>
<comment type="caution">
    <text evidence="2">The sequence shown here is derived from an EMBL/GenBank/DDBJ whole genome shotgun (WGS) entry which is preliminary data.</text>
</comment>
<keyword evidence="1" id="KW-0812">Transmembrane</keyword>
<keyword evidence="4" id="KW-1185">Reference proteome</keyword>
<protein>
    <submittedName>
        <fullName evidence="2">Peptidase</fullName>
    </submittedName>
</protein>
<evidence type="ECO:0000256" key="1">
    <source>
        <dbReference type="SAM" id="Phobius"/>
    </source>
</evidence>
<evidence type="ECO:0000313" key="2">
    <source>
        <dbReference type="EMBL" id="TMO63012.1"/>
    </source>
</evidence>
<dbReference type="OrthoDB" id="27171at2"/>
<dbReference type="PANTHER" id="PTHR40115">
    <property type="entry name" value="INNER MEMBRANE PROTEIN WITH PEPSY TM HELIX"/>
    <property type="match status" value="1"/>
</dbReference>
<name>A0A5S3UYY6_9GAMM</name>
<dbReference type="Proteomes" id="UP000307164">
    <property type="component" value="Unassembled WGS sequence"/>
</dbReference>
<dbReference type="Proteomes" id="UP000307217">
    <property type="component" value="Unassembled WGS sequence"/>
</dbReference>
<reference evidence="4 5" key="2">
    <citation type="submission" date="2019-06" db="EMBL/GenBank/DDBJ databases">
        <title>Co-occurence of chitin degradation, pigmentation and bioactivity in marine Pseudoalteromonas.</title>
        <authorList>
            <person name="Sonnenschein E.C."/>
            <person name="Bech P.K."/>
        </authorList>
    </citation>
    <scope>NUCLEOTIDE SEQUENCE [LARGE SCALE GENOMIC DNA]</scope>
    <source>
        <strain evidence="5">S3790</strain>
        <strain evidence="3 4">S3895</strain>
    </source>
</reference>
<accession>A0A5S3UYY6</accession>
<gene>
    <name evidence="2" type="ORF">CWC19_19665</name>
    <name evidence="3" type="ORF">CWC20_20790</name>
</gene>
<reference evidence="4 5" key="1">
    <citation type="submission" date="2018-01" db="EMBL/GenBank/DDBJ databases">
        <authorList>
            <person name="Paulsen S."/>
            <person name="Gram L.K."/>
        </authorList>
    </citation>
    <scope>NUCLEOTIDE SEQUENCE [LARGE SCALE GENOMIC DNA]</scope>
    <source>
        <strain evidence="2 5">S3790</strain>
        <strain evidence="3 4">S3895</strain>
    </source>
</reference>
<sequence length="191" mass="22033">MRVNKSFLNYSRLIHVYVSMALLTLMVFFSVTGVTLNHPEWFADNKAHVDELEFQLPRSLLGEEHQGELIKYLHQQRWFTGKRFTLERDDYELFISDKGPGTHLAITIDLESAEVFVEKTNYGVWAKLNDLHKGRNSGALWRFIIDISAILMILFSMTGLVLALAQRRVNKTLALSLVTTLAVFFCYVLYV</sequence>
<dbReference type="Pfam" id="PF16357">
    <property type="entry name" value="PepSY_TM_like_2"/>
    <property type="match status" value="1"/>
</dbReference>
<proteinExistence type="predicted"/>
<feature type="transmembrane region" description="Helical" evidence="1">
    <location>
        <begin position="139"/>
        <end position="165"/>
    </location>
</feature>
<feature type="transmembrane region" description="Helical" evidence="1">
    <location>
        <begin position="172"/>
        <end position="190"/>
    </location>
</feature>
<dbReference type="InterPro" id="IPR032307">
    <property type="entry name" value="PepSY_TM-like_2"/>
</dbReference>
<dbReference type="RefSeq" id="WP_138593597.1">
    <property type="nucleotide sequence ID" value="NZ_PNBW01000180.1"/>
</dbReference>
<organism evidence="2 5">
    <name type="scientific">Pseudoalteromonas aurantia</name>
    <dbReference type="NCBI Taxonomy" id="43654"/>
    <lineage>
        <taxon>Bacteria</taxon>
        <taxon>Pseudomonadati</taxon>
        <taxon>Pseudomonadota</taxon>
        <taxon>Gammaproteobacteria</taxon>
        <taxon>Alteromonadales</taxon>
        <taxon>Pseudoalteromonadaceae</taxon>
        <taxon>Pseudoalteromonas</taxon>
    </lineage>
</organism>
<keyword evidence="1" id="KW-1133">Transmembrane helix</keyword>
<dbReference type="EMBL" id="PNBW01000180">
    <property type="protein sequence ID" value="TMO69290.1"/>
    <property type="molecule type" value="Genomic_DNA"/>
</dbReference>
<feature type="transmembrane region" description="Helical" evidence="1">
    <location>
        <begin position="12"/>
        <end position="36"/>
    </location>
</feature>
<reference evidence="2" key="3">
    <citation type="submission" date="2019-09" db="EMBL/GenBank/DDBJ databases">
        <title>Co-occurence of chitin degradation, pigmentation and bioactivity in marine Pseudoalteromonas.</title>
        <authorList>
            <person name="Sonnenschein E.C."/>
            <person name="Bech P.K."/>
        </authorList>
    </citation>
    <scope>NUCLEOTIDE SEQUENCE</scope>
    <source>
        <strain evidence="2">S3790</strain>
    </source>
</reference>
<evidence type="ECO:0000313" key="5">
    <source>
        <dbReference type="Proteomes" id="UP000307217"/>
    </source>
</evidence>
<keyword evidence="1" id="KW-0472">Membrane</keyword>
<dbReference type="AlphaFoldDB" id="A0A5S3UYY6"/>
<evidence type="ECO:0000313" key="4">
    <source>
        <dbReference type="Proteomes" id="UP000307164"/>
    </source>
</evidence>